<evidence type="ECO:0000313" key="1">
    <source>
        <dbReference type="EMBL" id="JAH01004.1"/>
    </source>
</evidence>
<sequence>MLSVACGSFVFIYFIFLKKKTFTRKYVNKGNLNTEMKLLFCRFNLSNEDVRLNATVV</sequence>
<proteinExistence type="predicted"/>
<protein>
    <submittedName>
        <fullName evidence="1">Uncharacterized protein</fullName>
    </submittedName>
</protein>
<dbReference type="AlphaFoldDB" id="A0A0E9P923"/>
<dbReference type="EMBL" id="GBXM01107573">
    <property type="protein sequence ID" value="JAH01004.1"/>
    <property type="molecule type" value="Transcribed_RNA"/>
</dbReference>
<accession>A0A0E9P923</accession>
<reference evidence="1" key="2">
    <citation type="journal article" date="2015" name="Fish Shellfish Immunol.">
        <title>Early steps in the European eel (Anguilla anguilla)-Vibrio vulnificus interaction in the gills: Role of the RtxA13 toxin.</title>
        <authorList>
            <person name="Callol A."/>
            <person name="Pajuelo D."/>
            <person name="Ebbesson L."/>
            <person name="Teles M."/>
            <person name="MacKenzie S."/>
            <person name="Amaro C."/>
        </authorList>
    </citation>
    <scope>NUCLEOTIDE SEQUENCE</scope>
</reference>
<organism evidence="1">
    <name type="scientific">Anguilla anguilla</name>
    <name type="common">European freshwater eel</name>
    <name type="synonym">Muraena anguilla</name>
    <dbReference type="NCBI Taxonomy" id="7936"/>
    <lineage>
        <taxon>Eukaryota</taxon>
        <taxon>Metazoa</taxon>
        <taxon>Chordata</taxon>
        <taxon>Craniata</taxon>
        <taxon>Vertebrata</taxon>
        <taxon>Euteleostomi</taxon>
        <taxon>Actinopterygii</taxon>
        <taxon>Neopterygii</taxon>
        <taxon>Teleostei</taxon>
        <taxon>Anguilliformes</taxon>
        <taxon>Anguillidae</taxon>
        <taxon>Anguilla</taxon>
    </lineage>
</organism>
<name>A0A0E9P923_ANGAN</name>
<reference evidence="1" key="1">
    <citation type="submission" date="2014-11" db="EMBL/GenBank/DDBJ databases">
        <authorList>
            <person name="Amaro Gonzalez C."/>
        </authorList>
    </citation>
    <scope>NUCLEOTIDE SEQUENCE</scope>
</reference>